<comment type="caution">
    <text evidence="1">The sequence shown here is derived from an EMBL/GenBank/DDBJ whole genome shotgun (WGS) entry which is preliminary data.</text>
</comment>
<proteinExistence type="predicted"/>
<dbReference type="AlphaFoldDB" id="A0ABD1XPN1"/>
<organism evidence="1 2">
    <name type="scientific">Riccia fluitans</name>
    <dbReference type="NCBI Taxonomy" id="41844"/>
    <lineage>
        <taxon>Eukaryota</taxon>
        <taxon>Viridiplantae</taxon>
        <taxon>Streptophyta</taxon>
        <taxon>Embryophyta</taxon>
        <taxon>Marchantiophyta</taxon>
        <taxon>Marchantiopsida</taxon>
        <taxon>Marchantiidae</taxon>
        <taxon>Marchantiales</taxon>
        <taxon>Ricciaceae</taxon>
        <taxon>Riccia</taxon>
    </lineage>
</organism>
<sequence length="105" mass="11528">MLTSMFCKTEGLRPAVKKLDRLAGHSVLTSVDGSSQNTTWERSLSARCRGWLYLASKMPIGYLCQLLSGWKARGLEDKPTWTILAGAISTVKPKSQLLSCKPSVL</sequence>
<keyword evidence="2" id="KW-1185">Reference proteome</keyword>
<name>A0ABD1XPN1_9MARC</name>
<accession>A0ABD1XPN1</accession>
<protein>
    <recommendedName>
        <fullName evidence="3">Transposase</fullName>
    </recommendedName>
</protein>
<reference evidence="1 2" key="1">
    <citation type="submission" date="2024-09" db="EMBL/GenBank/DDBJ databases">
        <title>Chromosome-scale assembly of Riccia fluitans.</title>
        <authorList>
            <person name="Paukszto L."/>
            <person name="Sawicki J."/>
            <person name="Karawczyk K."/>
            <person name="Piernik-Szablinska J."/>
            <person name="Szczecinska M."/>
            <person name="Mazdziarz M."/>
        </authorList>
    </citation>
    <scope>NUCLEOTIDE SEQUENCE [LARGE SCALE GENOMIC DNA]</scope>
    <source>
        <strain evidence="1">Rf_01</strain>
        <tissue evidence="1">Aerial parts of the thallus</tissue>
    </source>
</reference>
<gene>
    <name evidence="1" type="ORF">R1flu_022605</name>
</gene>
<dbReference type="Proteomes" id="UP001605036">
    <property type="component" value="Unassembled WGS sequence"/>
</dbReference>
<dbReference type="EMBL" id="JBHFFA010000007">
    <property type="protein sequence ID" value="KAL2610913.1"/>
    <property type="molecule type" value="Genomic_DNA"/>
</dbReference>
<evidence type="ECO:0008006" key="3">
    <source>
        <dbReference type="Google" id="ProtNLM"/>
    </source>
</evidence>
<evidence type="ECO:0000313" key="1">
    <source>
        <dbReference type="EMBL" id="KAL2610913.1"/>
    </source>
</evidence>
<evidence type="ECO:0000313" key="2">
    <source>
        <dbReference type="Proteomes" id="UP001605036"/>
    </source>
</evidence>